<gene>
    <name evidence="2" type="ORF">GCM10010468_38060</name>
</gene>
<dbReference type="RefSeq" id="WP_344829847.1">
    <property type="nucleotide sequence ID" value="NZ_BAAAUV010000008.1"/>
</dbReference>
<evidence type="ECO:0000259" key="1">
    <source>
        <dbReference type="Pfam" id="PF26136"/>
    </source>
</evidence>
<dbReference type="EMBL" id="BAAAUV010000008">
    <property type="protein sequence ID" value="GAA3216176.1"/>
    <property type="molecule type" value="Genomic_DNA"/>
</dbReference>
<evidence type="ECO:0000313" key="2">
    <source>
        <dbReference type="EMBL" id="GAA3216176.1"/>
    </source>
</evidence>
<proteinExistence type="predicted"/>
<keyword evidence="3" id="KW-1185">Reference proteome</keyword>
<protein>
    <recommendedName>
        <fullName evidence="1">SCO6045-like C-terminal domain-containing protein</fullName>
    </recommendedName>
</protein>
<sequence length="135" mass="14671">MSGLAGRQEALVRALVGGGGLPAGFDARLVGAAAKALLRKRSGEIVRAWPELAGSEAEIVRWAEGRPSLGSWRDGWEFAREHRESLGRDALTALVVCEVRWIHGGEPRRRRGPVVRRVPGGAVFGAFGRRVVLRR</sequence>
<feature type="domain" description="SCO6045-like C-terminal" evidence="1">
    <location>
        <begin position="5"/>
        <end position="83"/>
    </location>
</feature>
<reference evidence="3" key="1">
    <citation type="journal article" date="2019" name="Int. J. Syst. Evol. Microbiol.">
        <title>The Global Catalogue of Microorganisms (GCM) 10K type strain sequencing project: providing services to taxonomists for standard genome sequencing and annotation.</title>
        <authorList>
            <consortium name="The Broad Institute Genomics Platform"/>
            <consortium name="The Broad Institute Genome Sequencing Center for Infectious Disease"/>
            <person name="Wu L."/>
            <person name="Ma J."/>
        </authorList>
    </citation>
    <scope>NUCLEOTIDE SEQUENCE [LARGE SCALE GENOMIC DNA]</scope>
    <source>
        <strain evidence="3">JCM 9377</strain>
    </source>
</reference>
<evidence type="ECO:0000313" key="3">
    <source>
        <dbReference type="Proteomes" id="UP001501237"/>
    </source>
</evidence>
<accession>A0ABP6QAR1</accession>
<dbReference type="Pfam" id="PF26136">
    <property type="entry name" value="SCO6045_C"/>
    <property type="match status" value="1"/>
</dbReference>
<dbReference type="Proteomes" id="UP001501237">
    <property type="component" value="Unassembled WGS sequence"/>
</dbReference>
<organism evidence="2 3">
    <name type="scientific">Actinocorallia longicatena</name>
    <dbReference type="NCBI Taxonomy" id="111803"/>
    <lineage>
        <taxon>Bacteria</taxon>
        <taxon>Bacillati</taxon>
        <taxon>Actinomycetota</taxon>
        <taxon>Actinomycetes</taxon>
        <taxon>Streptosporangiales</taxon>
        <taxon>Thermomonosporaceae</taxon>
        <taxon>Actinocorallia</taxon>
    </lineage>
</organism>
<dbReference type="InterPro" id="IPR058711">
    <property type="entry name" value="SCO6045-like_C"/>
</dbReference>
<name>A0ABP6QAR1_9ACTN</name>
<comment type="caution">
    <text evidence="2">The sequence shown here is derived from an EMBL/GenBank/DDBJ whole genome shotgun (WGS) entry which is preliminary data.</text>
</comment>